<organism evidence="2 3">
    <name type="scientific">Cupriavidus taiwanensis</name>
    <dbReference type="NCBI Taxonomy" id="164546"/>
    <lineage>
        <taxon>Bacteria</taxon>
        <taxon>Pseudomonadati</taxon>
        <taxon>Pseudomonadota</taxon>
        <taxon>Betaproteobacteria</taxon>
        <taxon>Burkholderiales</taxon>
        <taxon>Burkholderiaceae</taxon>
        <taxon>Cupriavidus</taxon>
    </lineage>
</organism>
<sequence>MRFLPVAVARRLRAHRLQSSQASAWLFCFVRVGGGRPQGECRCKAILTKLPIRTRCSSSSPTHPTPTPRRACRGPCCRRAPPPA</sequence>
<accession>A0A7Z7NKE8</accession>
<evidence type="ECO:0000313" key="2">
    <source>
        <dbReference type="EMBL" id="SPC07299.1"/>
    </source>
</evidence>
<dbReference type="EMBL" id="OGUU01000002">
    <property type="protein sequence ID" value="SPC07299.1"/>
    <property type="molecule type" value="Genomic_DNA"/>
</dbReference>
<comment type="caution">
    <text evidence="2">The sequence shown here is derived from an EMBL/GenBank/DDBJ whole genome shotgun (WGS) entry which is preliminary data.</text>
</comment>
<feature type="region of interest" description="Disordered" evidence="1">
    <location>
        <begin position="56"/>
        <end position="84"/>
    </location>
</feature>
<name>A0A7Z7NKE8_9BURK</name>
<proteinExistence type="predicted"/>
<dbReference type="AlphaFoldDB" id="A0A7Z7NKE8"/>
<evidence type="ECO:0000256" key="1">
    <source>
        <dbReference type="SAM" id="MobiDB-lite"/>
    </source>
</evidence>
<dbReference type="Proteomes" id="UP000257139">
    <property type="component" value="Chromosome CBM2594_a"/>
</dbReference>
<protein>
    <submittedName>
        <fullName evidence="2">Uncharacterized protein</fullName>
    </submittedName>
</protein>
<evidence type="ECO:0000313" key="3">
    <source>
        <dbReference type="Proteomes" id="UP000257139"/>
    </source>
</evidence>
<gene>
    <name evidence="2" type="ORF">CBM2594_A100159</name>
</gene>
<reference evidence="2 3" key="1">
    <citation type="submission" date="2018-01" db="EMBL/GenBank/DDBJ databases">
        <authorList>
            <person name="Clerissi C."/>
        </authorList>
    </citation>
    <scope>NUCLEOTIDE SEQUENCE [LARGE SCALE GENOMIC DNA]</scope>
    <source>
        <strain evidence="2">Cupriavidus taiwanensis STM 6021</strain>
    </source>
</reference>